<evidence type="ECO:0000256" key="2">
    <source>
        <dbReference type="ARBA" id="ARBA00022692"/>
    </source>
</evidence>
<reference evidence="6 7" key="1">
    <citation type="journal article" date="2018" name="PLoS ONE">
        <title>The draft genome of Kipferlia bialata reveals reductive genome evolution in fornicate parasites.</title>
        <authorList>
            <person name="Tanifuji G."/>
            <person name="Takabayashi S."/>
            <person name="Kume K."/>
            <person name="Takagi M."/>
            <person name="Nakayama T."/>
            <person name="Kamikawa R."/>
            <person name="Inagaki Y."/>
            <person name="Hashimoto T."/>
        </authorList>
    </citation>
    <scope>NUCLEOTIDE SEQUENCE [LARGE SCALE GENOMIC DNA]</scope>
    <source>
        <strain evidence="6">NY0173</strain>
    </source>
</reference>
<accession>A0A9K3D5J7</accession>
<evidence type="ECO:0000256" key="3">
    <source>
        <dbReference type="ARBA" id="ARBA00022989"/>
    </source>
</evidence>
<comment type="caution">
    <text evidence="6">The sequence shown here is derived from an EMBL/GenBank/DDBJ whole genome shotgun (WGS) entry which is preliminary data.</text>
</comment>
<keyword evidence="1" id="KW-0813">Transport</keyword>
<organism evidence="6 7">
    <name type="scientific">Kipferlia bialata</name>
    <dbReference type="NCBI Taxonomy" id="797122"/>
    <lineage>
        <taxon>Eukaryota</taxon>
        <taxon>Metamonada</taxon>
        <taxon>Carpediemonas-like organisms</taxon>
        <taxon>Kipferlia</taxon>
    </lineage>
</organism>
<dbReference type="AlphaFoldDB" id="A0A9K3D5J7"/>
<dbReference type="PANTHER" id="PTHR11384">
    <property type="entry name" value="ATP-BINDING CASSETTE, SUB-FAMILY D MEMBER"/>
    <property type="match status" value="1"/>
</dbReference>
<evidence type="ECO:0000256" key="1">
    <source>
        <dbReference type="ARBA" id="ARBA00022448"/>
    </source>
</evidence>
<keyword evidence="7" id="KW-1185">Reference proteome</keyword>
<name>A0A9K3D5J7_9EUKA</name>
<evidence type="ECO:0000313" key="6">
    <source>
        <dbReference type="EMBL" id="GIQ88477.1"/>
    </source>
</evidence>
<keyword evidence="2 5" id="KW-0812">Transmembrane</keyword>
<evidence type="ECO:0000313" key="7">
    <source>
        <dbReference type="Proteomes" id="UP000265618"/>
    </source>
</evidence>
<gene>
    <name evidence="6" type="ORF">KIPB_010730</name>
</gene>
<keyword evidence="3 5" id="KW-1133">Transmembrane helix</keyword>
<feature type="transmembrane region" description="Helical" evidence="5">
    <location>
        <begin position="168"/>
        <end position="194"/>
    </location>
</feature>
<evidence type="ECO:0000256" key="4">
    <source>
        <dbReference type="ARBA" id="ARBA00023136"/>
    </source>
</evidence>
<dbReference type="EMBL" id="BDIP01004099">
    <property type="protein sequence ID" value="GIQ88477.1"/>
    <property type="molecule type" value="Genomic_DNA"/>
</dbReference>
<feature type="transmembrane region" description="Helical" evidence="5">
    <location>
        <begin position="222"/>
        <end position="248"/>
    </location>
</feature>
<evidence type="ECO:0000256" key="5">
    <source>
        <dbReference type="SAM" id="Phobius"/>
    </source>
</evidence>
<dbReference type="InterPro" id="IPR050835">
    <property type="entry name" value="ABC_transporter_sub-D"/>
</dbReference>
<dbReference type="PANTHER" id="PTHR11384:SF59">
    <property type="entry name" value="LYSOSOMAL COBALAMIN TRANSPORTER ABCD4"/>
    <property type="match status" value="1"/>
</dbReference>
<dbReference type="Proteomes" id="UP000265618">
    <property type="component" value="Unassembled WGS sequence"/>
</dbReference>
<feature type="non-terminal residue" evidence="6">
    <location>
        <position position="275"/>
    </location>
</feature>
<proteinExistence type="predicted"/>
<feature type="non-terminal residue" evidence="6">
    <location>
        <position position="1"/>
    </location>
</feature>
<sequence>VMYPMRVPGSVSESDVLSITQALEDVDLGYLPDRYALDAIPPAPWSEMLSVGEKQRLVDTEEKVMRAAFSRGICCVSVAHRPSCIRLHQRVLSVANGTASPVAIEQYNTDNPRPVIPPHETVASHTYPVETDKTETETVDGEGERKPPKALGLSFLLRYMTGGLFSRYTLYFGICVLIYCIAPSINVVVITLAAQMGMDSQCPVDPVTGVADLTYNVSVPTIWRLLLLVLASILVLAPATAISTLLSFRIGISWRDRVTRVVQGLYFKDSNYYRL</sequence>
<keyword evidence="4 5" id="KW-0472">Membrane</keyword>
<protein>
    <submittedName>
        <fullName evidence="6">Uncharacterized protein</fullName>
    </submittedName>
</protein>